<sequence length="258" mass="26519">MDSTSSLTSRYSRSSVDSSQFQAPLAAPGSQGQHHVIQPYTPPPSYPGSSSSNRNSAPPPRTRPATQPLPSSDKPSAARGRTLSQLFVYQPRVVTPPSSSSSASAAAAAAAAEVAAGGTVLYELDSVVPTVARPTKIEVSRRPLKTSAAAAIAAAFPNLPQISAGTATAPASSQERETPGRTRSPGQRPVSVSVSVPATATATTAVAAASVSGPQLLPDPGSRRHALDSAAWQRRTRLFQMEDYGMGASGVKNAYEGK</sequence>
<feature type="region of interest" description="Disordered" evidence="1">
    <location>
        <begin position="1"/>
        <end position="84"/>
    </location>
</feature>
<dbReference type="AlphaFoldDB" id="A0AAN9UXN1"/>
<feature type="compositionally biased region" description="Low complexity" evidence="1">
    <location>
        <begin position="1"/>
        <end position="19"/>
    </location>
</feature>
<dbReference type="EMBL" id="JAKJXP020000008">
    <property type="protein sequence ID" value="KAK7756238.1"/>
    <property type="molecule type" value="Genomic_DNA"/>
</dbReference>
<gene>
    <name evidence="2" type="ORF">SLS62_001832</name>
</gene>
<feature type="region of interest" description="Disordered" evidence="1">
    <location>
        <begin position="163"/>
        <end position="196"/>
    </location>
</feature>
<feature type="region of interest" description="Disordered" evidence="1">
    <location>
        <begin position="208"/>
        <end position="229"/>
    </location>
</feature>
<evidence type="ECO:0000313" key="2">
    <source>
        <dbReference type="EMBL" id="KAK7756238.1"/>
    </source>
</evidence>
<keyword evidence="3" id="KW-1185">Reference proteome</keyword>
<name>A0AAN9UXN1_9PEZI</name>
<accession>A0AAN9UXN1</accession>
<feature type="compositionally biased region" description="Low complexity" evidence="1">
    <location>
        <begin position="47"/>
        <end position="56"/>
    </location>
</feature>
<comment type="caution">
    <text evidence="2">The sequence shown here is derived from an EMBL/GenBank/DDBJ whole genome shotgun (WGS) entry which is preliminary data.</text>
</comment>
<evidence type="ECO:0000256" key="1">
    <source>
        <dbReference type="SAM" id="MobiDB-lite"/>
    </source>
</evidence>
<protein>
    <submittedName>
        <fullName evidence="2">Uncharacterized protein</fullName>
    </submittedName>
</protein>
<evidence type="ECO:0000313" key="3">
    <source>
        <dbReference type="Proteomes" id="UP001320420"/>
    </source>
</evidence>
<organism evidence="2 3">
    <name type="scientific">Diatrype stigma</name>
    <dbReference type="NCBI Taxonomy" id="117547"/>
    <lineage>
        <taxon>Eukaryota</taxon>
        <taxon>Fungi</taxon>
        <taxon>Dikarya</taxon>
        <taxon>Ascomycota</taxon>
        <taxon>Pezizomycotina</taxon>
        <taxon>Sordariomycetes</taxon>
        <taxon>Xylariomycetidae</taxon>
        <taxon>Xylariales</taxon>
        <taxon>Diatrypaceae</taxon>
        <taxon>Diatrype</taxon>
    </lineage>
</organism>
<proteinExistence type="predicted"/>
<reference evidence="2 3" key="1">
    <citation type="submission" date="2024-02" db="EMBL/GenBank/DDBJ databases">
        <title>De novo assembly and annotation of 12 fungi associated with fruit tree decline syndrome in Ontario, Canada.</title>
        <authorList>
            <person name="Sulman M."/>
            <person name="Ellouze W."/>
            <person name="Ilyukhin E."/>
        </authorList>
    </citation>
    <scope>NUCLEOTIDE SEQUENCE [LARGE SCALE GENOMIC DNA]</scope>
    <source>
        <strain evidence="2 3">M11/M66-122</strain>
    </source>
</reference>
<dbReference type="Proteomes" id="UP001320420">
    <property type="component" value="Unassembled WGS sequence"/>
</dbReference>
<feature type="compositionally biased region" description="Polar residues" evidence="1">
    <location>
        <begin position="163"/>
        <end position="173"/>
    </location>
</feature>